<dbReference type="PANTHER" id="PTHR11136">
    <property type="entry name" value="FOLYLPOLYGLUTAMATE SYNTHASE-RELATED"/>
    <property type="match status" value="1"/>
</dbReference>
<reference evidence="14" key="2">
    <citation type="journal article" date="2021" name="PeerJ">
        <title>Extensive microbial diversity within the chicken gut microbiome revealed by metagenomics and culture.</title>
        <authorList>
            <person name="Gilroy R."/>
            <person name="Ravi A."/>
            <person name="Getino M."/>
            <person name="Pursley I."/>
            <person name="Horton D.L."/>
            <person name="Alikhan N.F."/>
            <person name="Baker D."/>
            <person name="Gharbi K."/>
            <person name="Hall N."/>
            <person name="Watson M."/>
            <person name="Adriaenssens E.M."/>
            <person name="Foster-Nyarko E."/>
            <person name="Jarju S."/>
            <person name="Secka A."/>
            <person name="Antonio M."/>
            <person name="Oren A."/>
            <person name="Chaudhuri R.R."/>
            <person name="La Ragione R."/>
            <person name="Hildebrand F."/>
            <person name="Pallen M.J."/>
        </authorList>
    </citation>
    <scope>NUCLEOTIDE SEQUENCE</scope>
    <source>
        <strain evidence="14">CHK123-3438</strain>
    </source>
</reference>
<dbReference type="EMBL" id="DVKS01000185">
    <property type="protein sequence ID" value="HIT42605.1"/>
    <property type="molecule type" value="Genomic_DNA"/>
</dbReference>
<name>A0A9D1GK15_9FIRM</name>
<comment type="caution">
    <text evidence="14">The sequence shown here is derived from an EMBL/GenBank/DDBJ whole genome shotgun (WGS) entry which is preliminary data.</text>
</comment>
<protein>
    <recommendedName>
        <fullName evidence="3">tetrahydrofolate synthase</fullName>
        <ecNumber evidence="3">6.3.2.17</ecNumber>
    </recommendedName>
    <alternativeName>
        <fullName evidence="9">Tetrahydrofolylpolyglutamate synthase</fullName>
    </alternativeName>
</protein>
<evidence type="ECO:0000256" key="7">
    <source>
        <dbReference type="ARBA" id="ARBA00022840"/>
    </source>
</evidence>
<dbReference type="AlphaFoldDB" id="A0A9D1GK15"/>
<dbReference type="InterPro" id="IPR004101">
    <property type="entry name" value="Mur_ligase_C"/>
</dbReference>
<evidence type="ECO:0000313" key="14">
    <source>
        <dbReference type="EMBL" id="HIT42605.1"/>
    </source>
</evidence>
<dbReference type="PIRSF" id="PIRSF001563">
    <property type="entry name" value="Folylpolyglu_synth"/>
    <property type="match status" value="1"/>
</dbReference>
<evidence type="ECO:0000256" key="1">
    <source>
        <dbReference type="ARBA" id="ARBA00001946"/>
    </source>
</evidence>
<dbReference type="GO" id="GO:0008841">
    <property type="term" value="F:dihydrofolate synthase activity"/>
    <property type="evidence" value="ECO:0007669"/>
    <property type="project" value="TreeGrafter"/>
</dbReference>
<dbReference type="SUPFAM" id="SSF53623">
    <property type="entry name" value="MurD-like peptide ligases, catalytic domain"/>
    <property type="match status" value="1"/>
</dbReference>
<feature type="domain" description="Mur ligase C-terminal" evidence="12">
    <location>
        <begin position="297"/>
        <end position="419"/>
    </location>
</feature>
<evidence type="ECO:0000256" key="9">
    <source>
        <dbReference type="ARBA" id="ARBA00030592"/>
    </source>
</evidence>
<dbReference type="Gene3D" id="3.90.190.20">
    <property type="entry name" value="Mur ligase, C-terminal domain"/>
    <property type="match status" value="1"/>
</dbReference>
<sequence length="437" mass="48309">MKAEEYLNQIPMWTREKNSQKDIRRILGYLGNPDRKIPVIHVAGTNGKGSVCAYLTSALKEAGYRVGTFVSPHLVEIRERFLLNGKMVGTESFQKAFEKVKEAADQAMEDGLRHPTFFEFLFYMAACLFAEEKVDFWVMETGLGGRLDTTNVVERPLLTVITSISLDHTRYLGETVEAIAGEKAGIIKEGIPVIFSDGNSAASGVILKTASQRHAPGYPVNSGYYRVIDEGAGKLTAEIRDLDGKMQRIRIPFPAAYQGENAAIAWKCLSLLIESGILDADRKEALVCGMEATKWPGRMEEVLPGVFLDGAHNPGGIQAFIQAALRIKEERGGRILLLFAAVEDKDYGRMIESLCEELSPELTAAVRLKSERGLSAAELARCFQEKGNCPAFGFEDAKEAFSFILSEKGEGDLVFCAGSLYLIGELKEIIRRRYDKL</sequence>
<evidence type="ECO:0000313" key="15">
    <source>
        <dbReference type="Proteomes" id="UP000886860"/>
    </source>
</evidence>
<dbReference type="EC" id="6.3.2.17" evidence="3"/>
<dbReference type="Gene3D" id="3.40.1190.10">
    <property type="entry name" value="Mur-like, catalytic domain"/>
    <property type="match status" value="1"/>
</dbReference>
<dbReference type="InterPro" id="IPR036565">
    <property type="entry name" value="Mur-like_cat_sf"/>
</dbReference>
<dbReference type="GO" id="GO:0005524">
    <property type="term" value="F:ATP binding"/>
    <property type="evidence" value="ECO:0007669"/>
    <property type="project" value="UniProtKB-KW"/>
</dbReference>
<dbReference type="Proteomes" id="UP000886860">
    <property type="component" value="Unassembled WGS sequence"/>
</dbReference>
<keyword evidence="5" id="KW-0479">Metal-binding</keyword>
<keyword evidence="7 11" id="KW-0067">ATP-binding</keyword>
<evidence type="ECO:0000256" key="11">
    <source>
        <dbReference type="PIRNR" id="PIRNR001563"/>
    </source>
</evidence>
<evidence type="ECO:0000256" key="10">
    <source>
        <dbReference type="ARBA" id="ARBA00047493"/>
    </source>
</evidence>
<gene>
    <name evidence="14" type="ORF">IAB60_11035</name>
</gene>
<dbReference type="PANTHER" id="PTHR11136:SF0">
    <property type="entry name" value="DIHYDROFOLATE SYNTHETASE-RELATED"/>
    <property type="match status" value="1"/>
</dbReference>
<dbReference type="GO" id="GO:0004326">
    <property type="term" value="F:tetrahydrofolylpolyglutamate synthase activity"/>
    <property type="evidence" value="ECO:0007669"/>
    <property type="project" value="UniProtKB-EC"/>
</dbReference>
<evidence type="ECO:0000256" key="2">
    <source>
        <dbReference type="ARBA" id="ARBA00008276"/>
    </source>
</evidence>
<comment type="similarity">
    <text evidence="2 11">Belongs to the folylpolyglutamate synthase family.</text>
</comment>
<comment type="catalytic activity">
    <reaction evidence="10">
        <text>(6S)-5,6,7,8-tetrahydrofolyl-(gamma-L-Glu)(n) + L-glutamate + ATP = (6S)-5,6,7,8-tetrahydrofolyl-(gamma-L-Glu)(n+1) + ADP + phosphate + H(+)</text>
        <dbReference type="Rhea" id="RHEA:10580"/>
        <dbReference type="Rhea" id="RHEA-COMP:14738"/>
        <dbReference type="Rhea" id="RHEA-COMP:14740"/>
        <dbReference type="ChEBI" id="CHEBI:15378"/>
        <dbReference type="ChEBI" id="CHEBI:29985"/>
        <dbReference type="ChEBI" id="CHEBI:30616"/>
        <dbReference type="ChEBI" id="CHEBI:43474"/>
        <dbReference type="ChEBI" id="CHEBI:141005"/>
        <dbReference type="ChEBI" id="CHEBI:456216"/>
        <dbReference type="EC" id="6.3.2.17"/>
    </reaction>
</comment>
<keyword evidence="4 11" id="KW-0436">Ligase</keyword>
<evidence type="ECO:0000256" key="3">
    <source>
        <dbReference type="ARBA" id="ARBA00013025"/>
    </source>
</evidence>
<dbReference type="PROSITE" id="PS01012">
    <property type="entry name" value="FOLYLPOLYGLU_SYNT_2"/>
    <property type="match status" value="1"/>
</dbReference>
<evidence type="ECO:0000256" key="8">
    <source>
        <dbReference type="ARBA" id="ARBA00022842"/>
    </source>
</evidence>
<dbReference type="InterPro" id="IPR018109">
    <property type="entry name" value="Folylpolyglutamate_synth_CS"/>
</dbReference>
<accession>A0A9D1GK15</accession>
<proteinExistence type="inferred from homology"/>
<dbReference type="Pfam" id="PF02875">
    <property type="entry name" value="Mur_ligase_C"/>
    <property type="match status" value="1"/>
</dbReference>
<dbReference type="GO" id="GO:0005737">
    <property type="term" value="C:cytoplasm"/>
    <property type="evidence" value="ECO:0007669"/>
    <property type="project" value="TreeGrafter"/>
</dbReference>
<dbReference type="SUPFAM" id="SSF53244">
    <property type="entry name" value="MurD-like peptide ligases, peptide-binding domain"/>
    <property type="match status" value="1"/>
</dbReference>
<evidence type="ECO:0000259" key="12">
    <source>
        <dbReference type="Pfam" id="PF02875"/>
    </source>
</evidence>
<evidence type="ECO:0000256" key="4">
    <source>
        <dbReference type="ARBA" id="ARBA00022598"/>
    </source>
</evidence>
<keyword evidence="6 11" id="KW-0547">Nucleotide-binding</keyword>
<comment type="cofactor">
    <cofactor evidence="1">
        <name>Mg(2+)</name>
        <dbReference type="ChEBI" id="CHEBI:18420"/>
    </cofactor>
</comment>
<evidence type="ECO:0000256" key="6">
    <source>
        <dbReference type="ARBA" id="ARBA00022741"/>
    </source>
</evidence>
<feature type="domain" description="Mur ligase central" evidence="13">
    <location>
        <begin position="42"/>
        <end position="266"/>
    </location>
</feature>
<dbReference type="GO" id="GO:0046872">
    <property type="term" value="F:metal ion binding"/>
    <property type="evidence" value="ECO:0007669"/>
    <property type="project" value="UniProtKB-KW"/>
</dbReference>
<reference evidence="14" key="1">
    <citation type="submission" date="2020-10" db="EMBL/GenBank/DDBJ databases">
        <authorList>
            <person name="Gilroy R."/>
        </authorList>
    </citation>
    <scope>NUCLEOTIDE SEQUENCE</scope>
    <source>
        <strain evidence="14">CHK123-3438</strain>
    </source>
</reference>
<dbReference type="Pfam" id="PF08245">
    <property type="entry name" value="Mur_ligase_M"/>
    <property type="match status" value="1"/>
</dbReference>
<evidence type="ECO:0000256" key="5">
    <source>
        <dbReference type="ARBA" id="ARBA00022723"/>
    </source>
</evidence>
<dbReference type="InterPro" id="IPR036615">
    <property type="entry name" value="Mur_ligase_C_dom_sf"/>
</dbReference>
<dbReference type="InterPro" id="IPR013221">
    <property type="entry name" value="Mur_ligase_cen"/>
</dbReference>
<organism evidence="14 15">
    <name type="scientific">Candidatus Caccovicinus merdipullorum</name>
    <dbReference type="NCBI Taxonomy" id="2840724"/>
    <lineage>
        <taxon>Bacteria</taxon>
        <taxon>Bacillati</taxon>
        <taxon>Bacillota</taxon>
        <taxon>Clostridia</taxon>
        <taxon>Eubacteriales</taxon>
        <taxon>Candidatus Caccovicinus</taxon>
    </lineage>
</organism>
<dbReference type="InterPro" id="IPR001645">
    <property type="entry name" value="Folylpolyglutamate_synth"/>
</dbReference>
<dbReference type="NCBIfam" id="TIGR01499">
    <property type="entry name" value="folC"/>
    <property type="match status" value="1"/>
</dbReference>
<dbReference type="FunFam" id="3.40.1190.10:FF:000011">
    <property type="entry name" value="Folylpolyglutamate synthase/dihydrofolate synthase"/>
    <property type="match status" value="1"/>
</dbReference>
<keyword evidence="8" id="KW-0460">Magnesium</keyword>
<evidence type="ECO:0000259" key="13">
    <source>
        <dbReference type="Pfam" id="PF08245"/>
    </source>
</evidence>